<reference evidence="1 2" key="1">
    <citation type="submission" date="2019-05" db="EMBL/GenBank/DDBJ databases">
        <title>Another draft genome of Portunus trituberculatus and its Hox gene families provides insights of decapod evolution.</title>
        <authorList>
            <person name="Jeong J.-H."/>
            <person name="Song I."/>
            <person name="Kim S."/>
            <person name="Choi T."/>
            <person name="Kim D."/>
            <person name="Ryu S."/>
            <person name="Kim W."/>
        </authorList>
    </citation>
    <scope>NUCLEOTIDE SEQUENCE [LARGE SCALE GENOMIC DNA]</scope>
    <source>
        <tissue evidence="1">Muscle</tissue>
    </source>
</reference>
<dbReference type="EMBL" id="VSRR010062797">
    <property type="protein sequence ID" value="MPC83546.1"/>
    <property type="molecule type" value="Genomic_DNA"/>
</dbReference>
<evidence type="ECO:0000313" key="1">
    <source>
        <dbReference type="EMBL" id="MPC83546.1"/>
    </source>
</evidence>
<sequence>MSEINVVTGAYPITFARVVFNGFSTHLSGRYTCNAPERPAPAAFSPFVGSFRVAS</sequence>
<dbReference type="AlphaFoldDB" id="A0A5B7IPM2"/>
<gene>
    <name evidence="1" type="ORF">E2C01_078258</name>
</gene>
<dbReference type="Proteomes" id="UP000324222">
    <property type="component" value="Unassembled WGS sequence"/>
</dbReference>
<proteinExistence type="predicted"/>
<keyword evidence="2" id="KW-1185">Reference proteome</keyword>
<evidence type="ECO:0000313" key="2">
    <source>
        <dbReference type="Proteomes" id="UP000324222"/>
    </source>
</evidence>
<organism evidence="1 2">
    <name type="scientific">Portunus trituberculatus</name>
    <name type="common">Swimming crab</name>
    <name type="synonym">Neptunus trituberculatus</name>
    <dbReference type="NCBI Taxonomy" id="210409"/>
    <lineage>
        <taxon>Eukaryota</taxon>
        <taxon>Metazoa</taxon>
        <taxon>Ecdysozoa</taxon>
        <taxon>Arthropoda</taxon>
        <taxon>Crustacea</taxon>
        <taxon>Multicrustacea</taxon>
        <taxon>Malacostraca</taxon>
        <taxon>Eumalacostraca</taxon>
        <taxon>Eucarida</taxon>
        <taxon>Decapoda</taxon>
        <taxon>Pleocyemata</taxon>
        <taxon>Brachyura</taxon>
        <taxon>Eubrachyura</taxon>
        <taxon>Portunoidea</taxon>
        <taxon>Portunidae</taxon>
        <taxon>Portuninae</taxon>
        <taxon>Portunus</taxon>
    </lineage>
</organism>
<comment type="caution">
    <text evidence="1">The sequence shown here is derived from an EMBL/GenBank/DDBJ whole genome shotgun (WGS) entry which is preliminary data.</text>
</comment>
<protein>
    <submittedName>
        <fullName evidence="1">Uncharacterized protein</fullName>
    </submittedName>
</protein>
<name>A0A5B7IPM2_PORTR</name>
<accession>A0A5B7IPM2</accession>